<dbReference type="InterPro" id="IPR014721">
    <property type="entry name" value="Ribsml_uS5_D2-typ_fold_subgr"/>
</dbReference>
<evidence type="ECO:0000313" key="5">
    <source>
        <dbReference type="Proteomes" id="UP000694408"/>
    </source>
</evidence>
<evidence type="ECO:0000259" key="3">
    <source>
        <dbReference type="Pfam" id="PF10509"/>
    </source>
</evidence>
<dbReference type="PANTHER" id="PTHR10457:SF7">
    <property type="entry name" value="GALACTOKINASE-RELATED"/>
    <property type="match status" value="1"/>
</dbReference>
<dbReference type="GO" id="GO:0006012">
    <property type="term" value="P:galactose metabolic process"/>
    <property type="evidence" value="ECO:0007669"/>
    <property type="project" value="TreeGrafter"/>
</dbReference>
<dbReference type="Proteomes" id="UP000694408">
    <property type="component" value="Unplaced"/>
</dbReference>
<dbReference type="PANTHER" id="PTHR10457">
    <property type="entry name" value="MEVALONATE KINASE/GALACTOKINASE"/>
    <property type="match status" value="1"/>
</dbReference>
<evidence type="ECO:0000256" key="1">
    <source>
        <dbReference type="ARBA" id="ARBA00022741"/>
    </source>
</evidence>
<feature type="domain" description="Galactokinase N-terminal" evidence="3">
    <location>
        <begin position="12"/>
        <end position="61"/>
    </location>
</feature>
<dbReference type="InterPro" id="IPR020568">
    <property type="entry name" value="Ribosomal_Su5_D2-typ_SF"/>
</dbReference>
<dbReference type="AlphaFoldDB" id="A0A8C5I7I3"/>
<dbReference type="Gene3D" id="3.30.230.10">
    <property type="match status" value="1"/>
</dbReference>
<dbReference type="SUPFAM" id="SSF54211">
    <property type="entry name" value="Ribosomal protein S5 domain 2-like"/>
    <property type="match status" value="1"/>
</dbReference>
<keyword evidence="5" id="KW-1185">Reference proteome</keyword>
<proteinExistence type="predicted"/>
<dbReference type="Pfam" id="PF10509">
    <property type="entry name" value="GalKase_gal_bdg"/>
    <property type="match status" value="1"/>
</dbReference>
<name>A0A8C5I7I3_JUNHY</name>
<dbReference type="GO" id="GO:0004335">
    <property type="term" value="F:galactokinase activity"/>
    <property type="evidence" value="ECO:0007669"/>
    <property type="project" value="TreeGrafter"/>
</dbReference>
<sequence length="83" mass="9201">IFSDDFNSVPSKFEELYGDTTGAKIYFAPGRVNLIGEHVDYLGGHVFPCALTIGTYMIVKPRTDSAILFDSKGQSGEKRKRRA</sequence>
<accession>A0A8C5I7I3</accession>
<dbReference type="InterPro" id="IPR019539">
    <property type="entry name" value="GalKase_N"/>
</dbReference>
<keyword evidence="1" id="KW-0547">Nucleotide-binding</keyword>
<dbReference type="PROSITE" id="PS00106">
    <property type="entry name" value="GALACTOKINASE"/>
    <property type="match status" value="1"/>
</dbReference>
<evidence type="ECO:0000313" key="4">
    <source>
        <dbReference type="Ensembl" id="ENSJHYP00000000019.1"/>
    </source>
</evidence>
<reference evidence="4" key="1">
    <citation type="submission" date="2025-08" db="UniProtKB">
        <authorList>
            <consortium name="Ensembl"/>
        </authorList>
    </citation>
    <scope>IDENTIFICATION</scope>
</reference>
<reference evidence="4" key="2">
    <citation type="submission" date="2025-09" db="UniProtKB">
        <authorList>
            <consortium name="Ensembl"/>
        </authorList>
    </citation>
    <scope>IDENTIFICATION</scope>
</reference>
<dbReference type="GO" id="GO:0005524">
    <property type="term" value="F:ATP binding"/>
    <property type="evidence" value="ECO:0007669"/>
    <property type="project" value="UniProtKB-KW"/>
</dbReference>
<protein>
    <recommendedName>
        <fullName evidence="3">Galactokinase N-terminal domain-containing protein</fullName>
    </recommendedName>
</protein>
<dbReference type="GO" id="GO:0005829">
    <property type="term" value="C:cytosol"/>
    <property type="evidence" value="ECO:0007669"/>
    <property type="project" value="TreeGrafter"/>
</dbReference>
<organism evidence="4 5">
    <name type="scientific">Junco hyemalis</name>
    <name type="common">Dark-eyed junco</name>
    <dbReference type="NCBI Taxonomy" id="40217"/>
    <lineage>
        <taxon>Eukaryota</taxon>
        <taxon>Metazoa</taxon>
        <taxon>Chordata</taxon>
        <taxon>Craniata</taxon>
        <taxon>Vertebrata</taxon>
        <taxon>Euteleostomi</taxon>
        <taxon>Archelosauria</taxon>
        <taxon>Archosauria</taxon>
        <taxon>Dinosauria</taxon>
        <taxon>Saurischia</taxon>
        <taxon>Theropoda</taxon>
        <taxon>Coelurosauria</taxon>
        <taxon>Aves</taxon>
        <taxon>Neognathae</taxon>
        <taxon>Neoaves</taxon>
        <taxon>Telluraves</taxon>
        <taxon>Australaves</taxon>
        <taxon>Passeriformes</taxon>
        <taxon>Passerellidae</taxon>
        <taxon>Junco</taxon>
    </lineage>
</organism>
<dbReference type="InterPro" id="IPR019741">
    <property type="entry name" value="Galactokinase_CS"/>
</dbReference>
<keyword evidence="2" id="KW-0067">ATP-binding</keyword>
<dbReference type="Ensembl" id="ENSJHYT00000000033.1">
    <property type="protein sequence ID" value="ENSJHYP00000000019.1"/>
    <property type="gene ID" value="ENSJHYG00000000023.1"/>
</dbReference>
<evidence type="ECO:0000256" key="2">
    <source>
        <dbReference type="ARBA" id="ARBA00022840"/>
    </source>
</evidence>